<evidence type="ECO:0000256" key="3">
    <source>
        <dbReference type="ARBA" id="ARBA00022676"/>
    </source>
</evidence>
<comment type="caution">
    <text evidence="10">Lacks conserved residue(s) required for the propagation of feature annotation.</text>
</comment>
<evidence type="ECO:0000256" key="9">
    <source>
        <dbReference type="ARBA" id="ARBA00023136"/>
    </source>
</evidence>
<evidence type="ECO:0000313" key="12">
    <source>
        <dbReference type="Proteomes" id="UP001163046"/>
    </source>
</evidence>
<sequence>MKIIRYLFATIVCIQVIAMVAFYMYMYIGHDNRILINSRQESNITTGTSLQMRTSADYMENSTKHVLLKNIRTSCSQLAFSFVSHITQPHFDNNNNTNLFLLVLVTSGVEKSYLTRRNSVRNTWGNEASHPASRDWKRVFLLGRIQSTEIDQESSEFNDILVLNMTDNYNNLVIKVFSGLLWSMIHVNPHFILKADDDVYVRIPYLITWLENYGGDTFYGGHVIPDGAEVNREVTWKNQILKDCLAEDYFPPYCSGPFYVISSSILPSLFQSVQNWTAFPAEDAYIGILARENGLKPVSMPGFDLRQLKDYGKCTWASAIALGHRFDLLELSFVEKKLQETSRLPRDYYKCLMNDWAVTIFLIIIPSITFVVAVTFVKLLSCQRSIAYPTS</sequence>
<dbReference type="GO" id="GO:0000139">
    <property type="term" value="C:Golgi membrane"/>
    <property type="evidence" value="ECO:0007669"/>
    <property type="project" value="UniProtKB-SubCell"/>
</dbReference>
<evidence type="ECO:0000313" key="11">
    <source>
        <dbReference type="EMBL" id="KAJ7376706.1"/>
    </source>
</evidence>
<dbReference type="Gene3D" id="3.90.550.50">
    <property type="match status" value="1"/>
</dbReference>
<proteinExistence type="inferred from homology"/>
<evidence type="ECO:0000256" key="5">
    <source>
        <dbReference type="ARBA" id="ARBA00022692"/>
    </source>
</evidence>
<dbReference type="GO" id="GO:0016758">
    <property type="term" value="F:hexosyltransferase activity"/>
    <property type="evidence" value="ECO:0007669"/>
    <property type="project" value="InterPro"/>
</dbReference>
<comment type="similarity">
    <text evidence="2 10">Belongs to the glycosyltransferase 31 family.</text>
</comment>
<organism evidence="11 12">
    <name type="scientific">Desmophyllum pertusum</name>
    <dbReference type="NCBI Taxonomy" id="174260"/>
    <lineage>
        <taxon>Eukaryota</taxon>
        <taxon>Metazoa</taxon>
        <taxon>Cnidaria</taxon>
        <taxon>Anthozoa</taxon>
        <taxon>Hexacorallia</taxon>
        <taxon>Scleractinia</taxon>
        <taxon>Caryophylliina</taxon>
        <taxon>Caryophylliidae</taxon>
        <taxon>Desmophyllum</taxon>
    </lineage>
</organism>
<accession>A0A9X0CV46</accession>
<dbReference type="Proteomes" id="UP001163046">
    <property type="component" value="Unassembled WGS sequence"/>
</dbReference>
<comment type="subcellular location">
    <subcellularLocation>
        <location evidence="1 10">Golgi apparatus membrane</location>
        <topology evidence="1 10">Single-pass type II membrane protein</topology>
    </subcellularLocation>
</comment>
<evidence type="ECO:0000256" key="8">
    <source>
        <dbReference type="ARBA" id="ARBA00023034"/>
    </source>
</evidence>
<feature type="transmembrane region" description="Helical" evidence="10">
    <location>
        <begin position="356"/>
        <end position="377"/>
    </location>
</feature>
<keyword evidence="7 10" id="KW-1133">Transmembrane helix</keyword>
<evidence type="ECO:0000256" key="6">
    <source>
        <dbReference type="ARBA" id="ARBA00022968"/>
    </source>
</evidence>
<evidence type="ECO:0000256" key="2">
    <source>
        <dbReference type="ARBA" id="ARBA00008661"/>
    </source>
</evidence>
<comment type="caution">
    <text evidence="11">The sequence shown here is derived from an EMBL/GenBank/DDBJ whole genome shotgun (WGS) entry which is preliminary data.</text>
</comment>
<dbReference type="InterPro" id="IPR002659">
    <property type="entry name" value="Glyco_trans_31"/>
</dbReference>
<feature type="transmembrane region" description="Helical" evidence="10">
    <location>
        <begin position="7"/>
        <end position="28"/>
    </location>
</feature>
<keyword evidence="5 10" id="KW-0812">Transmembrane</keyword>
<dbReference type="OrthoDB" id="5957813at2759"/>
<evidence type="ECO:0000256" key="1">
    <source>
        <dbReference type="ARBA" id="ARBA00004323"/>
    </source>
</evidence>
<evidence type="ECO:0000256" key="4">
    <source>
        <dbReference type="ARBA" id="ARBA00022679"/>
    </source>
</evidence>
<dbReference type="PANTHER" id="PTHR11214:SF376">
    <property type="entry name" value="HEXOSYLTRANSFERASE"/>
    <property type="match status" value="1"/>
</dbReference>
<evidence type="ECO:0000256" key="10">
    <source>
        <dbReference type="RuleBase" id="RU363063"/>
    </source>
</evidence>
<dbReference type="EMBL" id="MU826393">
    <property type="protein sequence ID" value="KAJ7376706.1"/>
    <property type="molecule type" value="Genomic_DNA"/>
</dbReference>
<reference evidence="11" key="1">
    <citation type="submission" date="2023-01" db="EMBL/GenBank/DDBJ databases">
        <title>Genome assembly of the deep-sea coral Lophelia pertusa.</title>
        <authorList>
            <person name="Herrera S."/>
            <person name="Cordes E."/>
        </authorList>
    </citation>
    <scope>NUCLEOTIDE SEQUENCE</scope>
    <source>
        <strain evidence="11">USNM1676648</strain>
        <tissue evidence="11">Polyp</tissue>
    </source>
</reference>
<evidence type="ECO:0000256" key="7">
    <source>
        <dbReference type="ARBA" id="ARBA00022989"/>
    </source>
</evidence>
<name>A0A9X0CV46_9CNID</name>
<keyword evidence="12" id="KW-1185">Reference proteome</keyword>
<keyword evidence="4 11" id="KW-0808">Transferase</keyword>
<dbReference type="GO" id="GO:0006493">
    <property type="term" value="P:protein O-linked glycosylation"/>
    <property type="evidence" value="ECO:0007669"/>
    <property type="project" value="TreeGrafter"/>
</dbReference>
<gene>
    <name evidence="11" type="primary">B3GALT1_2</name>
    <name evidence="11" type="ORF">OS493_033329</name>
</gene>
<keyword evidence="8 10" id="KW-0333">Golgi apparatus</keyword>
<dbReference type="AlphaFoldDB" id="A0A9X0CV46"/>
<dbReference type="Pfam" id="PF01762">
    <property type="entry name" value="Galactosyl_T"/>
    <property type="match status" value="1"/>
</dbReference>
<keyword evidence="9 10" id="KW-0472">Membrane</keyword>
<dbReference type="PANTHER" id="PTHR11214">
    <property type="entry name" value="BETA-1,3-N-ACETYLGLUCOSAMINYLTRANSFERASE"/>
    <property type="match status" value="1"/>
</dbReference>
<dbReference type="EC" id="2.4.1.-" evidence="10"/>
<keyword evidence="3 10" id="KW-0328">Glycosyltransferase</keyword>
<keyword evidence="6" id="KW-0735">Signal-anchor</keyword>
<protein>
    <recommendedName>
        <fullName evidence="10">Hexosyltransferase</fullName>
        <ecNumber evidence="10">2.4.1.-</ecNumber>
    </recommendedName>
</protein>